<dbReference type="SUPFAM" id="SSF52540">
    <property type="entry name" value="P-loop containing nucleoside triphosphate hydrolases"/>
    <property type="match status" value="1"/>
</dbReference>
<accession>A0ABX1E8B5</accession>
<dbReference type="InterPro" id="IPR017871">
    <property type="entry name" value="ABC_transporter-like_CS"/>
</dbReference>
<evidence type="ECO:0000313" key="5">
    <source>
        <dbReference type="EMBL" id="NKC33429.1"/>
    </source>
</evidence>
<sequence length="211" mass="22231">MSLRIDDLVITLGDRPLLALPALAVAPGEVVTVMGPSGAGKSTLLAFLSGTLDAAFRARGRVWLAGEDVTNLPPHRRRIGLLFQDDLLFPHLSVAENLAFGLAPGLRGAARRARVAQALAEAELAGFGPRDPATLSGGQRARVALLRTLLAAPRALLLDEPFSKLDVALRGRVRDFTFAAARREGLPCLLVTHDPADAEAAGGRVLELGRG</sequence>
<dbReference type="PANTHER" id="PTHR42781:SF4">
    <property type="entry name" value="SPERMIDINE_PUTRESCINE IMPORT ATP-BINDING PROTEIN POTA"/>
    <property type="match status" value="1"/>
</dbReference>
<comment type="caution">
    <text evidence="5">The sequence shown here is derived from an EMBL/GenBank/DDBJ whole genome shotgun (WGS) entry which is preliminary data.</text>
</comment>
<keyword evidence="2" id="KW-0547">Nucleotide-binding</keyword>
<dbReference type="Pfam" id="PF00005">
    <property type="entry name" value="ABC_tran"/>
    <property type="match status" value="1"/>
</dbReference>
<evidence type="ECO:0000313" key="6">
    <source>
        <dbReference type="Proteomes" id="UP000787635"/>
    </source>
</evidence>
<dbReference type="Proteomes" id="UP000787635">
    <property type="component" value="Unassembled WGS sequence"/>
</dbReference>
<dbReference type="InterPro" id="IPR027417">
    <property type="entry name" value="P-loop_NTPase"/>
</dbReference>
<keyword evidence="3 5" id="KW-0067">ATP-binding</keyword>
<dbReference type="SMART" id="SM00382">
    <property type="entry name" value="AAA"/>
    <property type="match status" value="1"/>
</dbReference>
<dbReference type="PROSITE" id="PS50893">
    <property type="entry name" value="ABC_TRANSPORTER_2"/>
    <property type="match status" value="1"/>
</dbReference>
<evidence type="ECO:0000256" key="2">
    <source>
        <dbReference type="ARBA" id="ARBA00022741"/>
    </source>
</evidence>
<reference evidence="5 6" key="1">
    <citation type="submission" date="2020-03" db="EMBL/GenBank/DDBJ databases">
        <title>Roseomonas selenitidurans sp. nov. isolated from urban soil.</title>
        <authorList>
            <person name="Liu H."/>
        </authorList>
    </citation>
    <scope>NUCLEOTIDE SEQUENCE [LARGE SCALE GENOMIC DNA]</scope>
    <source>
        <strain evidence="5 6">BU-1</strain>
    </source>
</reference>
<dbReference type="RefSeq" id="WP_168034155.1">
    <property type="nucleotide sequence ID" value="NZ_JAAVNE010000045.1"/>
</dbReference>
<proteinExistence type="predicted"/>
<evidence type="ECO:0000256" key="3">
    <source>
        <dbReference type="ARBA" id="ARBA00022840"/>
    </source>
</evidence>
<dbReference type="Gene3D" id="3.40.50.300">
    <property type="entry name" value="P-loop containing nucleotide triphosphate hydrolases"/>
    <property type="match status" value="1"/>
</dbReference>
<gene>
    <name evidence="5" type="ORF">HEQ75_21385</name>
</gene>
<evidence type="ECO:0000256" key="1">
    <source>
        <dbReference type="ARBA" id="ARBA00022448"/>
    </source>
</evidence>
<keyword evidence="6" id="KW-1185">Reference proteome</keyword>
<evidence type="ECO:0000259" key="4">
    <source>
        <dbReference type="PROSITE" id="PS50893"/>
    </source>
</evidence>
<dbReference type="InterPro" id="IPR003439">
    <property type="entry name" value="ABC_transporter-like_ATP-bd"/>
</dbReference>
<keyword evidence="1" id="KW-0813">Transport</keyword>
<dbReference type="PANTHER" id="PTHR42781">
    <property type="entry name" value="SPERMIDINE/PUTRESCINE IMPORT ATP-BINDING PROTEIN POTA"/>
    <property type="match status" value="1"/>
</dbReference>
<dbReference type="InterPro" id="IPR050093">
    <property type="entry name" value="ABC_SmlMolc_Importer"/>
</dbReference>
<dbReference type="GO" id="GO:0005524">
    <property type="term" value="F:ATP binding"/>
    <property type="evidence" value="ECO:0007669"/>
    <property type="project" value="UniProtKB-KW"/>
</dbReference>
<dbReference type="PROSITE" id="PS00211">
    <property type="entry name" value="ABC_TRANSPORTER_1"/>
    <property type="match status" value="1"/>
</dbReference>
<protein>
    <submittedName>
        <fullName evidence="5">ATP-binding cassette domain-containing protein</fullName>
    </submittedName>
</protein>
<dbReference type="InterPro" id="IPR003593">
    <property type="entry name" value="AAA+_ATPase"/>
</dbReference>
<organism evidence="5 6">
    <name type="scientific">Falsiroseomonas selenitidurans</name>
    <dbReference type="NCBI Taxonomy" id="2716335"/>
    <lineage>
        <taxon>Bacteria</taxon>
        <taxon>Pseudomonadati</taxon>
        <taxon>Pseudomonadota</taxon>
        <taxon>Alphaproteobacteria</taxon>
        <taxon>Acetobacterales</taxon>
        <taxon>Roseomonadaceae</taxon>
        <taxon>Falsiroseomonas</taxon>
    </lineage>
</organism>
<dbReference type="EMBL" id="JAAVNE010000045">
    <property type="protein sequence ID" value="NKC33429.1"/>
    <property type="molecule type" value="Genomic_DNA"/>
</dbReference>
<feature type="domain" description="ABC transporter" evidence="4">
    <location>
        <begin position="3"/>
        <end position="211"/>
    </location>
</feature>
<name>A0ABX1E8B5_9PROT</name>